<evidence type="ECO:0000313" key="7">
    <source>
        <dbReference type="EMBL" id="SMY25999.1"/>
    </source>
</evidence>
<dbReference type="FunFam" id="3.40.50.620:FF:000145">
    <property type="entry name" value="ATP-binding domain containing protein"/>
    <property type="match status" value="1"/>
</dbReference>
<dbReference type="InterPro" id="IPR014729">
    <property type="entry name" value="Rossmann-like_a/b/a_fold"/>
</dbReference>
<comment type="catalytic activity">
    <reaction evidence="5">
        <text>diphthine-[translation elongation factor 2] + NH4(+) + ATP = diphthamide-[translation elongation factor 2] + AMP + diphosphate + H(+)</text>
        <dbReference type="Rhea" id="RHEA:19753"/>
        <dbReference type="Rhea" id="RHEA-COMP:10172"/>
        <dbReference type="Rhea" id="RHEA-COMP:10174"/>
        <dbReference type="ChEBI" id="CHEBI:15378"/>
        <dbReference type="ChEBI" id="CHEBI:16692"/>
        <dbReference type="ChEBI" id="CHEBI:28938"/>
        <dbReference type="ChEBI" id="CHEBI:30616"/>
        <dbReference type="ChEBI" id="CHEBI:33019"/>
        <dbReference type="ChEBI" id="CHEBI:82696"/>
        <dbReference type="ChEBI" id="CHEBI:456215"/>
        <dbReference type="EC" id="6.3.1.14"/>
    </reaction>
</comment>
<dbReference type="AlphaFoldDB" id="A0A1Y6LQR5"/>
<evidence type="ECO:0000256" key="5">
    <source>
        <dbReference type="ARBA" id="ARBA00048108"/>
    </source>
</evidence>
<evidence type="ECO:0000256" key="1">
    <source>
        <dbReference type="ARBA" id="ARBA00012089"/>
    </source>
</evidence>
<protein>
    <recommendedName>
        <fullName evidence="2">Diphthine--ammonia ligase</fullName>
        <ecNumber evidence="1">6.3.1.14</ecNumber>
    </recommendedName>
    <alternativeName>
        <fullName evidence="3">Diphthamide synthase</fullName>
    </alternativeName>
    <alternativeName>
        <fullName evidence="4">Diphthamide synthetase</fullName>
    </alternativeName>
</protein>
<dbReference type="InterPro" id="IPR002761">
    <property type="entry name" value="Diphthami_syn_dom"/>
</dbReference>
<evidence type="ECO:0000313" key="8">
    <source>
        <dbReference type="Proteomes" id="UP000215453"/>
    </source>
</evidence>
<evidence type="ECO:0000256" key="4">
    <source>
        <dbReference type="ARBA" id="ARBA00031552"/>
    </source>
</evidence>
<dbReference type="InterPro" id="IPR030662">
    <property type="entry name" value="DPH6/MJ0570"/>
</dbReference>
<dbReference type="InterPro" id="IPR035959">
    <property type="entry name" value="RutC-like_sf"/>
</dbReference>
<dbReference type="Gene3D" id="3.90.1490.10">
    <property type="entry name" value="putative n-type atp pyrophosphatase, domain 2"/>
    <property type="match status" value="1"/>
</dbReference>
<name>A0A1Y6LQR5_ZYMTR</name>
<dbReference type="Proteomes" id="UP000215453">
    <property type="component" value="Chromosome 7"/>
</dbReference>
<dbReference type="Pfam" id="PF01902">
    <property type="entry name" value="Diphthami_syn_2"/>
    <property type="match status" value="1"/>
</dbReference>
<dbReference type="Gene3D" id="3.40.50.620">
    <property type="entry name" value="HUPs"/>
    <property type="match status" value="1"/>
</dbReference>
<dbReference type="SUPFAM" id="SSF52402">
    <property type="entry name" value="Adenine nucleotide alpha hydrolases-like"/>
    <property type="match status" value="1"/>
</dbReference>
<evidence type="ECO:0000256" key="3">
    <source>
        <dbReference type="ARBA" id="ARBA00029814"/>
    </source>
</evidence>
<dbReference type="InterPro" id="IPR006175">
    <property type="entry name" value="YjgF/YER057c/UK114"/>
</dbReference>
<dbReference type="SUPFAM" id="SSF55298">
    <property type="entry name" value="YjgF-like"/>
    <property type="match status" value="2"/>
</dbReference>
<evidence type="ECO:0000256" key="2">
    <source>
        <dbReference type="ARBA" id="ARBA00018426"/>
    </source>
</evidence>
<dbReference type="Gene3D" id="3.30.1330.40">
    <property type="entry name" value="RutC-like"/>
    <property type="match status" value="2"/>
</dbReference>
<dbReference type="CDD" id="cd01994">
    <property type="entry name" value="AANH_PF0828-like"/>
    <property type="match status" value="1"/>
</dbReference>
<gene>
    <name evidence="7" type="ORF">ZT1A5_G7441</name>
</gene>
<dbReference type="Pfam" id="PF01042">
    <property type="entry name" value="Ribonuc_L-PSP"/>
    <property type="match status" value="1"/>
</dbReference>
<organism evidence="7 8">
    <name type="scientific">Zymoseptoria tritici ST99CH_1A5</name>
    <dbReference type="NCBI Taxonomy" id="1276529"/>
    <lineage>
        <taxon>Eukaryota</taxon>
        <taxon>Fungi</taxon>
        <taxon>Dikarya</taxon>
        <taxon>Ascomycota</taxon>
        <taxon>Pezizomycotina</taxon>
        <taxon>Dothideomycetes</taxon>
        <taxon>Dothideomycetidae</taxon>
        <taxon>Mycosphaerellales</taxon>
        <taxon>Mycosphaerellaceae</taxon>
        <taxon>Zymoseptoria</taxon>
    </lineage>
</organism>
<sequence>MTTAGLNVVALISGGKDSFFSILHCQANGHKIVALANLHPPEQDDGPADDLESYMYQTVGHAVIPLYEQAIGLPLYRQPIAGTAVNQAKSYGPSSTSGAQDEDETESLLPLLKKVIAAHPEVNAVSSGAILSDYQRTRVESVALRIGLTPLSYLWHWPSLPPHSPTSLLEDMAAVGQDSRIVKVASGGLDDQFLWSNVADRKTIARLSKAAQRFGSPGDGAVLGEGGEYETLAVHGPASLWKGRIVVPDDGIKTVPGDAGSFSMHIAQPSVVFDDSCATDRATSLRIPPLLDARFEELQKYTSVKQQDSTPAVSHTLTTPSRTVSASINYQVSRHGSAVVISNLLGVGNTAAEQTRSIMQQMMELLTKQGHGPREVAYTIIVLRDMADFAAVNTVYGSYFQHPNPPARVTIACADVLPSSSLLSISSTSASGPREGLHVQSRSYWAPANIGPYSQAIKFSIGANDDFPSASVFIAGQIPLIPASMDLPVGANLSDEAKFVQQSVLALQHLDRIGIVMGVKQWTFGIAFVSTSALVEVNSTGKARVAQQLWDAFHRPSAPKEASADESEDFDIWHLKHGGGNSPWQKKDAEEHTSLLEQTRSLPALVVIGVDQLPRNSAIEWQLLPGFLTCWVSSSGLGVQVEHRLLAMLPRIILCTSTSPRFRLKGVTWLHSTTLLRTTCFKHSQTGRFVFLDMQHAVRSAPAAANGRIVSPCSNCDRLSDTCRGSTEARSP</sequence>
<proteinExistence type="predicted"/>
<reference evidence="7 8" key="1">
    <citation type="submission" date="2016-10" db="EMBL/GenBank/DDBJ databases">
        <authorList>
            <person name="Varghese N."/>
        </authorList>
    </citation>
    <scope>NUCLEOTIDE SEQUENCE [LARGE SCALE GENOMIC DNA]</scope>
</reference>
<dbReference type="PANTHER" id="PTHR12196">
    <property type="entry name" value="DOMAIN OF UNKNOWN FUNCTION 71 DUF71 -CONTAINING PROTEIN"/>
    <property type="match status" value="1"/>
</dbReference>
<dbReference type="NCBIfam" id="TIGR00290">
    <property type="entry name" value="MJ0570_dom"/>
    <property type="match status" value="1"/>
</dbReference>
<dbReference type="CDD" id="cd06156">
    <property type="entry name" value="eu_AANH_C_2"/>
    <property type="match status" value="1"/>
</dbReference>
<evidence type="ECO:0000259" key="6">
    <source>
        <dbReference type="Pfam" id="PF01902"/>
    </source>
</evidence>
<dbReference type="CDD" id="cd06155">
    <property type="entry name" value="eu_AANH_C_1"/>
    <property type="match status" value="1"/>
</dbReference>
<dbReference type="PANTHER" id="PTHR12196:SF2">
    <property type="entry name" value="DIPHTHINE--AMMONIA LIGASE"/>
    <property type="match status" value="1"/>
</dbReference>
<dbReference type="GO" id="GO:0017178">
    <property type="term" value="F:diphthine-ammonia ligase activity"/>
    <property type="evidence" value="ECO:0007669"/>
    <property type="project" value="UniProtKB-EC"/>
</dbReference>
<accession>A0A1Y6LQR5</accession>
<dbReference type="EMBL" id="LT882682">
    <property type="protein sequence ID" value="SMY25999.1"/>
    <property type="molecule type" value="Genomic_DNA"/>
</dbReference>
<dbReference type="EC" id="6.3.1.14" evidence="1"/>
<dbReference type="GO" id="GO:0017183">
    <property type="term" value="P:protein histidyl modification to diphthamide"/>
    <property type="evidence" value="ECO:0007669"/>
    <property type="project" value="TreeGrafter"/>
</dbReference>
<feature type="domain" description="Diphthamide synthase" evidence="6">
    <location>
        <begin position="8"/>
        <end position="247"/>
    </location>
</feature>